<dbReference type="HOGENOM" id="CLU_001072_14_1_4"/>
<feature type="transmembrane region" description="Helical" evidence="18">
    <location>
        <begin position="59"/>
        <end position="82"/>
    </location>
</feature>
<keyword evidence="12 18" id="KW-0472">Membrane</keyword>
<dbReference type="RefSeq" id="WP_011479793.1">
    <property type="nucleotide sequence ID" value="NC_007947.1"/>
</dbReference>
<keyword evidence="5 18" id="KW-0812">Transmembrane</keyword>
<dbReference type="GO" id="GO:0006171">
    <property type="term" value="P:cAMP biosynthetic process"/>
    <property type="evidence" value="ECO:0007669"/>
    <property type="project" value="UniProtKB-KW"/>
</dbReference>
<gene>
    <name evidence="20" type="ordered locus">Mfla_1571</name>
</gene>
<dbReference type="InterPro" id="IPR029787">
    <property type="entry name" value="Nucleotide_cyclase"/>
</dbReference>
<dbReference type="GO" id="GO:0005886">
    <property type="term" value="C:plasma membrane"/>
    <property type="evidence" value="ECO:0007669"/>
    <property type="project" value="UniProtKB-ARBA"/>
</dbReference>
<evidence type="ECO:0000313" key="21">
    <source>
        <dbReference type="Proteomes" id="UP000002440"/>
    </source>
</evidence>
<keyword evidence="10 18" id="KW-1133">Transmembrane helix</keyword>
<evidence type="ECO:0000256" key="9">
    <source>
        <dbReference type="ARBA" id="ARBA00022842"/>
    </source>
</evidence>
<protein>
    <recommendedName>
        <fullName evidence="4">Adenylate cyclase</fullName>
        <ecNumber evidence="3">4.6.1.1</ecNumber>
    </recommendedName>
    <alternativeName>
        <fullName evidence="14">ATP pyrophosphate-lyase</fullName>
    </alternativeName>
    <alternativeName>
        <fullName evidence="15">Adenylyl cyclase</fullName>
    </alternativeName>
</protein>
<evidence type="ECO:0000313" key="20">
    <source>
        <dbReference type="EMBL" id="ABE49839.1"/>
    </source>
</evidence>
<accession>Q1H0Z8</accession>
<comment type="subunit">
    <text evidence="16">Homodimer. Can also exist as monomer.</text>
</comment>
<feature type="transmembrane region" description="Helical" evidence="18">
    <location>
        <begin position="89"/>
        <end position="109"/>
    </location>
</feature>
<dbReference type="SMART" id="SM00044">
    <property type="entry name" value="CYCc"/>
    <property type="match status" value="1"/>
</dbReference>
<evidence type="ECO:0000259" key="19">
    <source>
        <dbReference type="PROSITE" id="PS50125"/>
    </source>
</evidence>
<evidence type="ECO:0000256" key="13">
    <source>
        <dbReference type="ARBA" id="ARBA00023239"/>
    </source>
</evidence>
<keyword evidence="13 17" id="KW-0456">Lyase</keyword>
<dbReference type="GO" id="GO:0046872">
    <property type="term" value="F:metal ion binding"/>
    <property type="evidence" value="ECO:0007669"/>
    <property type="project" value="UniProtKB-KW"/>
</dbReference>
<keyword evidence="6" id="KW-0479">Metal-binding</keyword>
<keyword evidence="7" id="KW-0547">Nucleotide-binding</keyword>
<evidence type="ECO:0000256" key="5">
    <source>
        <dbReference type="ARBA" id="ARBA00022692"/>
    </source>
</evidence>
<dbReference type="EMBL" id="CP000284">
    <property type="protein sequence ID" value="ABE49839.1"/>
    <property type="molecule type" value="Genomic_DNA"/>
</dbReference>
<evidence type="ECO:0000256" key="11">
    <source>
        <dbReference type="ARBA" id="ARBA00022998"/>
    </source>
</evidence>
<evidence type="ECO:0000256" key="17">
    <source>
        <dbReference type="RuleBase" id="RU000405"/>
    </source>
</evidence>
<dbReference type="GO" id="GO:0004016">
    <property type="term" value="F:adenylate cyclase activity"/>
    <property type="evidence" value="ECO:0007669"/>
    <property type="project" value="UniProtKB-EC"/>
</dbReference>
<feature type="transmembrane region" description="Helical" evidence="18">
    <location>
        <begin position="175"/>
        <end position="193"/>
    </location>
</feature>
<keyword evidence="9" id="KW-0460">Magnesium</keyword>
<keyword evidence="8" id="KW-0067">ATP-binding</keyword>
<proteinExistence type="inferred from homology"/>
<dbReference type="PROSITE" id="PS50125">
    <property type="entry name" value="GUANYLATE_CYCLASE_2"/>
    <property type="match status" value="1"/>
</dbReference>
<evidence type="ECO:0000256" key="12">
    <source>
        <dbReference type="ARBA" id="ARBA00023136"/>
    </source>
</evidence>
<name>Q1H0Z8_METFK</name>
<dbReference type="GO" id="GO:0005524">
    <property type="term" value="F:ATP binding"/>
    <property type="evidence" value="ECO:0007669"/>
    <property type="project" value="UniProtKB-KW"/>
</dbReference>
<dbReference type="KEGG" id="mfa:Mfla_1571"/>
<evidence type="ECO:0000256" key="14">
    <source>
        <dbReference type="ARBA" id="ARBA00032597"/>
    </source>
</evidence>
<organism evidence="20 21">
    <name type="scientific">Methylobacillus flagellatus (strain ATCC 51484 / DSM 6875 / VKM B-1610 / KT)</name>
    <dbReference type="NCBI Taxonomy" id="265072"/>
    <lineage>
        <taxon>Bacteria</taxon>
        <taxon>Pseudomonadati</taxon>
        <taxon>Pseudomonadota</taxon>
        <taxon>Betaproteobacteria</taxon>
        <taxon>Nitrosomonadales</taxon>
        <taxon>Methylophilaceae</taxon>
        <taxon>Methylobacillus</taxon>
    </lineage>
</organism>
<keyword evidence="11" id="KW-0115">cAMP biosynthesis</keyword>
<feature type="transmembrane region" description="Helical" evidence="18">
    <location>
        <begin position="27"/>
        <end position="53"/>
    </location>
</feature>
<dbReference type="PANTHER" id="PTHR11920">
    <property type="entry name" value="GUANYLYL CYCLASE"/>
    <property type="match status" value="1"/>
</dbReference>
<evidence type="ECO:0000256" key="3">
    <source>
        <dbReference type="ARBA" id="ARBA00012201"/>
    </source>
</evidence>
<evidence type="ECO:0000256" key="6">
    <source>
        <dbReference type="ARBA" id="ARBA00022723"/>
    </source>
</evidence>
<dbReference type="AlphaFoldDB" id="Q1H0Z8"/>
<dbReference type="CDD" id="cd07302">
    <property type="entry name" value="CHD"/>
    <property type="match status" value="1"/>
</dbReference>
<evidence type="ECO:0000256" key="4">
    <source>
        <dbReference type="ARBA" id="ARBA00021420"/>
    </source>
</evidence>
<keyword evidence="21" id="KW-1185">Reference proteome</keyword>
<evidence type="ECO:0000256" key="8">
    <source>
        <dbReference type="ARBA" id="ARBA00022840"/>
    </source>
</evidence>
<evidence type="ECO:0000256" key="7">
    <source>
        <dbReference type="ARBA" id="ARBA00022741"/>
    </source>
</evidence>
<evidence type="ECO:0000256" key="18">
    <source>
        <dbReference type="SAM" id="Phobius"/>
    </source>
</evidence>
<evidence type="ECO:0000256" key="1">
    <source>
        <dbReference type="ARBA" id="ARBA00001593"/>
    </source>
</evidence>
<comment type="similarity">
    <text evidence="17">Belongs to the adenylyl cyclase class-4/guanylyl cyclase family.</text>
</comment>
<dbReference type="GO" id="GO:0035556">
    <property type="term" value="P:intracellular signal transduction"/>
    <property type="evidence" value="ECO:0007669"/>
    <property type="project" value="InterPro"/>
</dbReference>
<comment type="catalytic activity">
    <reaction evidence="1">
        <text>ATP = 3',5'-cyclic AMP + diphosphate</text>
        <dbReference type="Rhea" id="RHEA:15389"/>
        <dbReference type="ChEBI" id="CHEBI:30616"/>
        <dbReference type="ChEBI" id="CHEBI:33019"/>
        <dbReference type="ChEBI" id="CHEBI:58165"/>
        <dbReference type="EC" id="4.6.1.1"/>
    </reaction>
</comment>
<feature type="transmembrane region" description="Helical" evidence="18">
    <location>
        <begin position="140"/>
        <end position="155"/>
    </location>
</feature>
<evidence type="ECO:0000256" key="10">
    <source>
        <dbReference type="ARBA" id="ARBA00022989"/>
    </source>
</evidence>
<dbReference type="eggNOG" id="COG2114">
    <property type="taxonomic scope" value="Bacteria"/>
</dbReference>
<evidence type="ECO:0000256" key="2">
    <source>
        <dbReference type="ARBA" id="ARBA00004370"/>
    </source>
</evidence>
<dbReference type="SUPFAM" id="SSF55073">
    <property type="entry name" value="Nucleotide cyclase"/>
    <property type="match status" value="1"/>
</dbReference>
<dbReference type="STRING" id="265072.Mfla_1571"/>
<evidence type="ECO:0000256" key="16">
    <source>
        <dbReference type="ARBA" id="ARBA00064436"/>
    </source>
</evidence>
<evidence type="ECO:0000256" key="15">
    <source>
        <dbReference type="ARBA" id="ARBA00032637"/>
    </source>
</evidence>
<dbReference type="InterPro" id="IPR050401">
    <property type="entry name" value="Cyclic_nucleotide_synthase"/>
</dbReference>
<dbReference type="Proteomes" id="UP000002440">
    <property type="component" value="Chromosome"/>
</dbReference>
<dbReference type="InterPro" id="IPR001054">
    <property type="entry name" value="A/G_cyclase"/>
</dbReference>
<dbReference type="InterPro" id="IPR018297">
    <property type="entry name" value="A/G_cyclase_CS"/>
</dbReference>
<dbReference type="Gene3D" id="3.30.70.1230">
    <property type="entry name" value="Nucleotide cyclase"/>
    <property type="match status" value="1"/>
</dbReference>
<comment type="subcellular location">
    <subcellularLocation>
        <location evidence="2">Membrane</location>
    </subcellularLocation>
</comment>
<sequence>MMHQADRYFMRLIQPFLGNKPPEIAKAVVLGMAILSILVLAESLACVFWIFTLSSLGEGYAVMAAVPYIYIIISYSSLLVFYHFKRFDAFTFTQLVMLLVMPFFMQWIIGGLQASSGVAFWAILSPVGALMILGTRQSTPWFILFGLLAVLSWWLNDQFSMHALPIPGDIRDAFFAINMAGVSVILYIAMRYFQSEKAKVLEALAVEKSRSEQLLRSILPESVAKRLHETQCGRIADSHDAVTILFADIVNFTQISAGMTPAAVVDLLNHVFSRFDQLAAQYGVEKIKTIGDAYMVIAGAPSPRTDHAHVMADMALEVPALLDKVSREIGMPLAMRIGMNSGAVVAGIIGNTRFSYDLWGDAVNIASRMETTGLPNEIQVSAATYELLKADYCFEPRCGVDVKGKGKVVTYLLKGRMDKHDVDVSR</sequence>
<dbReference type="Pfam" id="PF00211">
    <property type="entry name" value="Guanylate_cyc"/>
    <property type="match status" value="1"/>
</dbReference>
<reference evidence="20 21" key="1">
    <citation type="submission" date="2006-03" db="EMBL/GenBank/DDBJ databases">
        <title>Complete sequence of Methylobacillus flagellatus KT.</title>
        <authorList>
            <consortium name="US DOE Joint Genome Institute"/>
            <person name="Copeland A."/>
            <person name="Lucas S."/>
            <person name="Lapidus A."/>
            <person name="Barry K."/>
            <person name="Detter J.C."/>
            <person name="Glavina del Rio T."/>
            <person name="Hammon N."/>
            <person name="Israni S."/>
            <person name="Dalin E."/>
            <person name="Tice H."/>
            <person name="Pitluck S."/>
            <person name="Brettin T."/>
            <person name="Bruce D."/>
            <person name="Han C."/>
            <person name="Tapia R."/>
            <person name="Saunders E."/>
            <person name="Gilna P."/>
            <person name="Schmutz J."/>
            <person name="Larimer F."/>
            <person name="Land M."/>
            <person name="Kyrpides N."/>
            <person name="Anderson I."/>
            <person name="Richardson P."/>
        </authorList>
    </citation>
    <scope>NUCLEOTIDE SEQUENCE [LARGE SCALE GENOMIC DNA]</scope>
    <source>
        <strain evidence="21">KT / ATCC 51484 / DSM 6875</strain>
    </source>
</reference>
<feature type="domain" description="Guanylate cyclase" evidence="19">
    <location>
        <begin position="243"/>
        <end position="370"/>
    </location>
</feature>
<dbReference type="OrthoDB" id="9802500at2"/>
<dbReference type="EC" id="4.6.1.1" evidence="3"/>
<dbReference type="PANTHER" id="PTHR11920:SF335">
    <property type="entry name" value="GUANYLATE CYCLASE"/>
    <property type="match status" value="1"/>
</dbReference>
<dbReference type="FunFam" id="3.30.70.1230:FF:000033">
    <property type="entry name" value="Adenylate cyclase"/>
    <property type="match status" value="1"/>
</dbReference>
<feature type="transmembrane region" description="Helical" evidence="18">
    <location>
        <begin position="115"/>
        <end position="133"/>
    </location>
</feature>
<dbReference type="PROSITE" id="PS00452">
    <property type="entry name" value="GUANYLATE_CYCLASE_1"/>
    <property type="match status" value="1"/>
</dbReference>